<reference evidence="13" key="1">
    <citation type="submission" date="2020-05" db="EMBL/GenBank/DDBJ databases">
        <title>WGS assembly of Panicum virgatum.</title>
        <authorList>
            <person name="Lovell J.T."/>
            <person name="Jenkins J."/>
            <person name="Shu S."/>
            <person name="Juenger T.E."/>
            <person name="Schmutz J."/>
        </authorList>
    </citation>
    <scope>NUCLEOTIDE SEQUENCE</scope>
    <source>
        <strain evidence="13">AP13</strain>
    </source>
</reference>
<dbReference type="GO" id="GO:0004709">
    <property type="term" value="F:MAP kinase kinase kinase activity"/>
    <property type="evidence" value="ECO:0007669"/>
    <property type="project" value="UniProtKB-EC"/>
</dbReference>
<evidence type="ECO:0000256" key="2">
    <source>
        <dbReference type="ARBA" id="ARBA00012406"/>
    </source>
</evidence>
<evidence type="ECO:0000256" key="8">
    <source>
        <dbReference type="ARBA" id="ARBA00047559"/>
    </source>
</evidence>
<evidence type="ECO:0000256" key="11">
    <source>
        <dbReference type="SAM" id="Coils"/>
    </source>
</evidence>
<dbReference type="GO" id="GO:0005524">
    <property type="term" value="F:ATP binding"/>
    <property type="evidence" value="ECO:0007669"/>
    <property type="project" value="UniProtKB-UniRule"/>
</dbReference>
<protein>
    <recommendedName>
        <fullName evidence="2">mitogen-activated protein kinase kinase kinase</fullName>
        <ecNumber evidence="2">2.7.11.25</ecNumber>
    </recommendedName>
</protein>
<accession>A0A8T0XS64</accession>
<gene>
    <name evidence="13" type="ORF">PVAP13_1KG111385</name>
</gene>
<dbReference type="PANTHER" id="PTHR48016:SF29">
    <property type="entry name" value="MITOGEN-ACTIVATED PROTEIN KINASE KINASE KINASE 1-RELATED"/>
    <property type="match status" value="1"/>
</dbReference>
<evidence type="ECO:0000256" key="1">
    <source>
        <dbReference type="ARBA" id="ARBA00006529"/>
    </source>
</evidence>
<evidence type="ECO:0000256" key="4">
    <source>
        <dbReference type="ARBA" id="ARBA00022679"/>
    </source>
</evidence>
<dbReference type="InterPro" id="IPR017441">
    <property type="entry name" value="Protein_kinase_ATP_BS"/>
</dbReference>
<evidence type="ECO:0000256" key="7">
    <source>
        <dbReference type="ARBA" id="ARBA00022840"/>
    </source>
</evidence>
<dbReference type="Gene3D" id="1.10.510.10">
    <property type="entry name" value="Transferase(Phosphotransferase) domain 1"/>
    <property type="match status" value="1"/>
</dbReference>
<dbReference type="PROSITE" id="PS50011">
    <property type="entry name" value="PROTEIN_KINASE_DOM"/>
    <property type="match status" value="1"/>
</dbReference>
<feature type="domain" description="Protein kinase" evidence="12">
    <location>
        <begin position="51"/>
        <end position="205"/>
    </location>
</feature>
<sequence length="205" mass="23287">MTPNWKKETSRELRMRRLGRWRKLDPGAGTAALSEASASSVVDVVWRITNLTKLELVGAGSFGRVYKAVSEDGFIFAVKEASLIAQQSNAEQSANQLEQEILLLSQLEHKNIVQYFGAKKEETVLSIFLEFVSEGSLVSVYEKRQLEESTISAYTRQILTGLAYLHHHNRYSLRSAGWSWRLELEWCERKILLGWLELELVAGVV</sequence>
<evidence type="ECO:0000256" key="10">
    <source>
        <dbReference type="PROSITE-ProRule" id="PRU10141"/>
    </source>
</evidence>
<dbReference type="Proteomes" id="UP000823388">
    <property type="component" value="Chromosome 1K"/>
</dbReference>
<comment type="catalytic activity">
    <reaction evidence="9">
        <text>L-seryl-[protein] + ATP = O-phospho-L-seryl-[protein] + ADP + H(+)</text>
        <dbReference type="Rhea" id="RHEA:17989"/>
        <dbReference type="Rhea" id="RHEA-COMP:9863"/>
        <dbReference type="Rhea" id="RHEA-COMP:11604"/>
        <dbReference type="ChEBI" id="CHEBI:15378"/>
        <dbReference type="ChEBI" id="CHEBI:29999"/>
        <dbReference type="ChEBI" id="CHEBI:30616"/>
        <dbReference type="ChEBI" id="CHEBI:83421"/>
        <dbReference type="ChEBI" id="CHEBI:456216"/>
        <dbReference type="EC" id="2.7.11.25"/>
    </reaction>
</comment>
<comment type="similarity">
    <text evidence="1">Belongs to the protein kinase superfamily. STE Ser/Thr protein kinase family. MAP kinase kinase kinase subfamily.</text>
</comment>
<dbReference type="EC" id="2.7.11.25" evidence="2"/>
<evidence type="ECO:0000313" key="13">
    <source>
        <dbReference type="EMBL" id="KAG2661838.1"/>
    </source>
</evidence>
<keyword evidence="5 10" id="KW-0547">Nucleotide-binding</keyword>
<dbReference type="Pfam" id="PF00069">
    <property type="entry name" value="Pkinase"/>
    <property type="match status" value="1"/>
</dbReference>
<keyword evidence="3" id="KW-0723">Serine/threonine-protein kinase</keyword>
<keyword evidence="7 10" id="KW-0067">ATP-binding</keyword>
<comment type="caution">
    <text evidence="13">The sequence shown here is derived from an EMBL/GenBank/DDBJ whole genome shotgun (WGS) entry which is preliminary data.</text>
</comment>
<evidence type="ECO:0000256" key="5">
    <source>
        <dbReference type="ARBA" id="ARBA00022741"/>
    </source>
</evidence>
<dbReference type="SUPFAM" id="SSF56112">
    <property type="entry name" value="Protein kinase-like (PK-like)"/>
    <property type="match status" value="1"/>
</dbReference>
<keyword evidence="14" id="KW-1185">Reference proteome</keyword>
<feature type="coiled-coil region" evidence="11">
    <location>
        <begin position="80"/>
        <end position="110"/>
    </location>
</feature>
<dbReference type="PANTHER" id="PTHR48016">
    <property type="entry name" value="MAP KINASE KINASE KINASE SSK2-RELATED-RELATED"/>
    <property type="match status" value="1"/>
</dbReference>
<evidence type="ECO:0000256" key="3">
    <source>
        <dbReference type="ARBA" id="ARBA00022527"/>
    </source>
</evidence>
<organism evidence="13 14">
    <name type="scientific">Panicum virgatum</name>
    <name type="common">Blackwell switchgrass</name>
    <dbReference type="NCBI Taxonomy" id="38727"/>
    <lineage>
        <taxon>Eukaryota</taxon>
        <taxon>Viridiplantae</taxon>
        <taxon>Streptophyta</taxon>
        <taxon>Embryophyta</taxon>
        <taxon>Tracheophyta</taxon>
        <taxon>Spermatophyta</taxon>
        <taxon>Magnoliopsida</taxon>
        <taxon>Liliopsida</taxon>
        <taxon>Poales</taxon>
        <taxon>Poaceae</taxon>
        <taxon>PACMAD clade</taxon>
        <taxon>Panicoideae</taxon>
        <taxon>Panicodae</taxon>
        <taxon>Paniceae</taxon>
        <taxon>Panicinae</taxon>
        <taxon>Panicum</taxon>
        <taxon>Panicum sect. Hiantes</taxon>
    </lineage>
</organism>
<dbReference type="InterPro" id="IPR050538">
    <property type="entry name" value="MAP_kinase_kinase_kinase"/>
</dbReference>
<dbReference type="InterPro" id="IPR011009">
    <property type="entry name" value="Kinase-like_dom_sf"/>
</dbReference>
<keyword evidence="4" id="KW-0808">Transferase</keyword>
<keyword evidence="11" id="KW-0175">Coiled coil</keyword>
<dbReference type="AlphaFoldDB" id="A0A8T0XS64"/>
<dbReference type="InterPro" id="IPR000719">
    <property type="entry name" value="Prot_kinase_dom"/>
</dbReference>
<dbReference type="GO" id="GO:0005737">
    <property type="term" value="C:cytoplasm"/>
    <property type="evidence" value="ECO:0007669"/>
    <property type="project" value="TreeGrafter"/>
</dbReference>
<evidence type="ECO:0000313" key="14">
    <source>
        <dbReference type="Proteomes" id="UP000823388"/>
    </source>
</evidence>
<evidence type="ECO:0000259" key="12">
    <source>
        <dbReference type="PROSITE" id="PS50011"/>
    </source>
</evidence>
<dbReference type="EMBL" id="CM029037">
    <property type="protein sequence ID" value="KAG2661838.1"/>
    <property type="molecule type" value="Genomic_DNA"/>
</dbReference>
<comment type="catalytic activity">
    <reaction evidence="8">
        <text>L-threonyl-[protein] + ATP = O-phospho-L-threonyl-[protein] + ADP + H(+)</text>
        <dbReference type="Rhea" id="RHEA:46608"/>
        <dbReference type="Rhea" id="RHEA-COMP:11060"/>
        <dbReference type="Rhea" id="RHEA-COMP:11605"/>
        <dbReference type="ChEBI" id="CHEBI:15378"/>
        <dbReference type="ChEBI" id="CHEBI:30013"/>
        <dbReference type="ChEBI" id="CHEBI:30616"/>
        <dbReference type="ChEBI" id="CHEBI:61977"/>
        <dbReference type="ChEBI" id="CHEBI:456216"/>
        <dbReference type="EC" id="2.7.11.25"/>
    </reaction>
</comment>
<evidence type="ECO:0000256" key="6">
    <source>
        <dbReference type="ARBA" id="ARBA00022777"/>
    </source>
</evidence>
<feature type="binding site" evidence="10">
    <location>
        <position position="79"/>
    </location>
    <ligand>
        <name>ATP</name>
        <dbReference type="ChEBI" id="CHEBI:30616"/>
    </ligand>
</feature>
<proteinExistence type="inferred from homology"/>
<dbReference type="PROSITE" id="PS00107">
    <property type="entry name" value="PROTEIN_KINASE_ATP"/>
    <property type="match status" value="1"/>
</dbReference>
<evidence type="ECO:0000256" key="9">
    <source>
        <dbReference type="ARBA" id="ARBA00048329"/>
    </source>
</evidence>
<name>A0A8T0XS64_PANVG</name>
<keyword evidence="6" id="KW-0418">Kinase</keyword>